<dbReference type="OrthoDB" id="459260at2"/>
<proteinExistence type="predicted"/>
<dbReference type="SUPFAM" id="SSF109604">
    <property type="entry name" value="HD-domain/PDEase-like"/>
    <property type="match status" value="1"/>
</dbReference>
<evidence type="ECO:0000313" key="2">
    <source>
        <dbReference type="Proteomes" id="UP000247591"/>
    </source>
</evidence>
<reference evidence="1 2" key="1">
    <citation type="submission" date="2018-06" db="EMBL/GenBank/DDBJ databases">
        <title>Genomic Encyclopedia of Type Strains, Phase IV (KMG-IV): sequencing the most valuable type-strain genomes for metagenomic binning, comparative biology and taxonomic classification.</title>
        <authorList>
            <person name="Goeker M."/>
        </authorList>
    </citation>
    <scope>NUCLEOTIDE SEQUENCE [LARGE SCALE GENOMIC DNA]</scope>
    <source>
        <strain evidence="1 2">DSM 45521</strain>
    </source>
</reference>
<organism evidence="1 2">
    <name type="scientific">Williamsia limnetica</name>
    <dbReference type="NCBI Taxonomy" id="882452"/>
    <lineage>
        <taxon>Bacteria</taxon>
        <taxon>Bacillati</taxon>
        <taxon>Actinomycetota</taxon>
        <taxon>Actinomycetes</taxon>
        <taxon>Mycobacteriales</taxon>
        <taxon>Nocardiaceae</taxon>
        <taxon>Williamsia</taxon>
    </lineage>
</organism>
<evidence type="ECO:0000313" key="1">
    <source>
        <dbReference type="EMBL" id="PYE20080.1"/>
    </source>
</evidence>
<gene>
    <name evidence="1" type="ORF">DFR67_102218</name>
</gene>
<dbReference type="EMBL" id="QJSP01000002">
    <property type="protein sequence ID" value="PYE20080.1"/>
    <property type="molecule type" value="Genomic_DNA"/>
</dbReference>
<dbReference type="AlphaFoldDB" id="A0A318RUP3"/>
<evidence type="ECO:0008006" key="3">
    <source>
        <dbReference type="Google" id="ProtNLM"/>
    </source>
</evidence>
<keyword evidence="2" id="KW-1185">Reference proteome</keyword>
<protein>
    <recommendedName>
        <fullName evidence="3">HD domain-containing protein</fullName>
    </recommendedName>
</protein>
<accession>A0A318RUP3</accession>
<comment type="caution">
    <text evidence="1">The sequence shown here is derived from an EMBL/GenBank/DDBJ whole genome shotgun (WGS) entry which is preliminary data.</text>
</comment>
<dbReference type="Gene3D" id="1.10.3210.10">
    <property type="entry name" value="Hypothetical protein af1432"/>
    <property type="match status" value="1"/>
</dbReference>
<sequence length="184" mass="21505">MSAVVDELDRRLTPWREELGTDWDAYRNHVRRVLAFCDELHAISFRAPHSPVPSTTEEYLTAAAFHDLGIWSAHTFDYLPPSVELAQRWLHEQDRVDLRTLVTEMISDHHKVRRAASPASPVEVFRRADTMDVSFGLVRFGVPRHRYSTIVKQLPDNGFHRRLVDLTIRRTREHPTSPLPMFKW</sequence>
<dbReference type="RefSeq" id="WP_110468094.1">
    <property type="nucleotide sequence ID" value="NZ_QJSP01000002.1"/>
</dbReference>
<name>A0A318RUP3_WILLI</name>
<dbReference type="Proteomes" id="UP000247591">
    <property type="component" value="Unassembled WGS sequence"/>
</dbReference>